<name>A0A4R2NDL2_9BACL</name>
<dbReference type="EMBL" id="SLXK01000066">
    <property type="protein sequence ID" value="TCP19152.1"/>
    <property type="molecule type" value="Genomic_DNA"/>
</dbReference>
<sequence>MTHRLKSEISPILEKEAPEMTQAMNSEPSPTLKEIFEMKKAEGKKEGKVEGRKEITISMLKEGLPIELISKMTKFSITEIWEMKKEV</sequence>
<reference evidence="1 2" key="1">
    <citation type="submission" date="2019-03" db="EMBL/GenBank/DDBJ databases">
        <title>Genomic Encyclopedia of Type Strains, Phase IV (KMG-IV): sequencing the most valuable type-strain genomes for metagenomic binning, comparative biology and taxonomic classification.</title>
        <authorList>
            <person name="Goeker M."/>
        </authorList>
    </citation>
    <scope>NUCLEOTIDE SEQUENCE [LARGE SCALE GENOMIC DNA]</scope>
    <source>
        <strain evidence="1 2">DSM 19377</strain>
    </source>
</reference>
<protein>
    <submittedName>
        <fullName evidence="1">Uncharacterized protein</fullName>
    </submittedName>
</protein>
<evidence type="ECO:0000313" key="2">
    <source>
        <dbReference type="Proteomes" id="UP000295416"/>
    </source>
</evidence>
<accession>A0A4R2NDL2</accession>
<gene>
    <name evidence="1" type="ORF">EV207_16618</name>
</gene>
<keyword evidence="2" id="KW-1185">Reference proteome</keyword>
<evidence type="ECO:0000313" key="1">
    <source>
        <dbReference type="EMBL" id="TCP19152.1"/>
    </source>
</evidence>
<organism evidence="1 2">
    <name type="scientific">Scopulibacillus darangshiensis</name>
    <dbReference type="NCBI Taxonomy" id="442528"/>
    <lineage>
        <taxon>Bacteria</taxon>
        <taxon>Bacillati</taxon>
        <taxon>Bacillota</taxon>
        <taxon>Bacilli</taxon>
        <taxon>Bacillales</taxon>
        <taxon>Sporolactobacillaceae</taxon>
        <taxon>Scopulibacillus</taxon>
    </lineage>
</organism>
<proteinExistence type="predicted"/>
<comment type="caution">
    <text evidence="1">The sequence shown here is derived from an EMBL/GenBank/DDBJ whole genome shotgun (WGS) entry which is preliminary data.</text>
</comment>
<dbReference type="Proteomes" id="UP000295416">
    <property type="component" value="Unassembled WGS sequence"/>
</dbReference>
<dbReference type="AlphaFoldDB" id="A0A4R2NDL2"/>